<evidence type="ECO:0000256" key="1">
    <source>
        <dbReference type="ARBA" id="ARBA00006499"/>
    </source>
</evidence>
<protein>
    <submittedName>
        <fullName evidence="5">Phospholipase/carboxylesterase/thioesterase</fullName>
    </submittedName>
</protein>
<dbReference type="GO" id="GO:0052689">
    <property type="term" value="F:carboxylic ester hydrolase activity"/>
    <property type="evidence" value="ECO:0007669"/>
    <property type="project" value="TreeGrafter"/>
</dbReference>
<dbReference type="EMBL" id="CAID01000007">
    <property type="protein sequence ID" value="CEF98879.1"/>
    <property type="molecule type" value="Genomic_DNA"/>
</dbReference>
<reference evidence="5 6" key="2">
    <citation type="journal article" date="2014" name="BMC Genomics">
        <title>An improved genome of the model marine alga Ostreococcus tauri unfolds by assessing Illumina de novo assemblies.</title>
        <authorList>
            <person name="Blanc-Mathieu R."/>
            <person name="Verhelst B."/>
            <person name="Derelle E."/>
            <person name="Rombauts S."/>
            <person name="Bouget F.Y."/>
            <person name="Carre I."/>
            <person name="Chateau A."/>
            <person name="Eyre-Walker A."/>
            <person name="Grimsley N."/>
            <person name="Moreau H."/>
            <person name="Piegu B."/>
            <person name="Rivals E."/>
            <person name="Schackwitz W."/>
            <person name="Van de Peer Y."/>
            <person name="Piganeau G."/>
        </authorList>
    </citation>
    <scope>NUCLEOTIDE SEQUENCE [LARGE SCALE GENOMIC DNA]</scope>
    <source>
        <strain evidence="6">OTTH 0595 / CCAP 157/2 / RCC745</strain>
    </source>
</reference>
<dbReference type="RefSeq" id="XP_003080549.2">
    <property type="nucleotide sequence ID" value="XM_003080501.2"/>
</dbReference>
<proteinExistence type="inferred from homology"/>
<evidence type="ECO:0000256" key="3">
    <source>
        <dbReference type="SAM" id="MobiDB-lite"/>
    </source>
</evidence>
<dbReference type="Pfam" id="PF02230">
    <property type="entry name" value="Abhydrolase_2"/>
    <property type="match status" value="1"/>
</dbReference>
<dbReference type="FunCoup" id="A0A090M9W5">
    <property type="interactions" value="338"/>
</dbReference>
<dbReference type="InterPro" id="IPR050565">
    <property type="entry name" value="LYPA1-2/EST-like"/>
</dbReference>
<comment type="similarity">
    <text evidence="1">Belongs to the AB hydrolase superfamily. AB hydrolase 2 family.</text>
</comment>
<gene>
    <name evidence="5" type="ORF">OT_ostta07g04540</name>
</gene>
<dbReference type="GeneID" id="9836952"/>
<dbReference type="Proteomes" id="UP000009170">
    <property type="component" value="Unassembled WGS sequence"/>
</dbReference>
<accession>A0A090M9W5</accession>
<feature type="domain" description="Phospholipase/carboxylesterase/thioesterase" evidence="4">
    <location>
        <begin position="119"/>
        <end position="333"/>
    </location>
</feature>
<evidence type="ECO:0000313" key="6">
    <source>
        <dbReference type="Proteomes" id="UP000009170"/>
    </source>
</evidence>
<evidence type="ECO:0000256" key="2">
    <source>
        <dbReference type="ARBA" id="ARBA00022801"/>
    </source>
</evidence>
<evidence type="ECO:0000313" key="5">
    <source>
        <dbReference type="EMBL" id="CEF98879.1"/>
    </source>
</evidence>
<feature type="region of interest" description="Disordered" evidence="3">
    <location>
        <begin position="87"/>
        <end position="120"/>
    </location>
</feature>
<dbReference type="AlphaFoldDB" id="A0A090M9W5"/>
<sequence>MRHTSSIGASHAHYDERAAGGFLSMSRGFRVSRTSPATRARGTRMRAVAIAALALSCARSVAAETREGSGSIARSLERAGVGARSSGASRKAAYGARRRREVSARASSMSGTTHPAPIVVEPRNGAADSAFIMLHGLGDTGHGWAGAATQIPSRGAARVRWIFPTARTVPVTLNGGMRMTAWFDLNALDEASIVDDRKMIEESAAYVDALVREQIAKGIPSEKIVVGGFSQGGVIALTAALRSEVKLAGCVALSTYLALREDYPGKFGPHAKDTKILQGHGTHDMVLQYQYGKKSAEYLQSLGLSVDFKTYAGMQHSACAEEFDDLSDYLKTVLA</sequence>
<dbReference type="InParanoid" id="A0A090M9W5"/>
<dbReference type="PANTHER" id="PTHR10655">
    <property type="entry name" value="LYSOPHOSPHOLIPASE-RELATED"/>
    <property type="match status" value="1"/>
</dbReference>
<organism evidence="5 6">
    <name type="scientific">Ostreococcus tauri</name>
    <name type="common">Marine green alga</name>
    <dbReference type="NCBI Taxonomy" id="70448"/>
    <lineage>
        <taxon>Eukaryota</taxon>
        <taxon>Viridiplantae</taxon>
        <taxon>Chlorophyta</taxon>
        <taxon>Mamiellophyceae</taxon>
        <taxon>Mamiellales</taxon>
        <taxon>Bathycoccaceae</taxon>
        <taxon>Ostreococcus</taxon>
    </lineage>
</organism>
<evidence type="ECO:0000259" key="4">
    <source>
        <dbReference type="Pfam" id="PF02230"/>
    </source>
</evidence>
<reference evidence="6" key="1">
    <citation type="journal article" date="2006" name="Proc. Natl. Acad. Sci. U.S.A.">
        <title>Genome analysis of the smallest free-living eukaryote Ostreococcus tauri unveils many unique features.</title>
        <authorList>
            <person name="Derelle E."/>
            <person name="Ferraz C."/>
            <person name="Rombauts S."/>
            <person name="Rouze P."/>
            <person name="Worden A.Z."/>
            <person name="Robbens S."/>
            <person name="Partensky F."/>
            <person name="Degroeve S."/>
            <person name="Echeynie S."/>
            <person name="Cooke R."/>
            <person name="Saeys Y."/>
            <person name="Wuyts J."/>
            <person name="Jabbari K."/>
            <person name="Bowler C."/>
            <person name="Panaud O."/>
            <person name="Piegu B."/>
            <person name="Ball S.G."/>
            <person name="Ral J.-P."/>
            <person name="Bouget F.-Y."/>
            <person name="Piganeau G."/>
            <person name="De Baets B."/>
            <person name="Picard A."/>
            <person name="Delseny M."/>
            <person name="Demaille J."/>
            <person name="Van de Peer Y."/>
            <person name="Moreau H."/>
        </authorList>
    </citation>
    <scope>NUCLEOTIDE SEQUENCE [LARGE SCALE GENOMIC DNA]</scope>
    <source>
        <strain evidence="6">OTTH 0595 / CCAP 157/2 / RCC745</strain>
    </source>
</reference>
<dbReference type="Gene3D" id="3.40.50.1820">
    <property type="entry name" value="alpha/beta hydrolase"/>
    <property type="match status" value="1"/>
</dbReference>
<dbReference type="STRING" id="70448.A0A090M9W5"/>
<dbReference type="InterPro" id="IPR003140">
    <property type="entry name" value="PLipase/COase/thioEstase"/>
</dbReference>
<name>A0A090M9W5_OSTTA</name>
<dbReference type="InterPro" id="IPR029058">
    <property type="entry name" value="AB_hydrolase_fold"/>
</dbReference>
<dbReference type="PANTHER" id="PTHR10655:SF17">
    <property type="entry name" value="LYSOPHOSPHOLIPASE-LIKE PROTEIN 1"/>
    <property type="match status" value="1"/>
</dbReference>
<comment type="caution">
    <text evidence="5">The sequence shown here is derived from an EMBL/GenBank/DDBJ whole genome shotgun (WGS) entry which is preliminary data.</text>
</comment>
<dbReference type="GO" id="GO:0008474">
    <property type="term" value="F:palmitoyl-(protein) hydrolase activity"/>
    <property type="evidence" value="ECO:0007669"/>
    <property type="project" value="TreeGrafter"/>
</dbReference>
<keyword evidence="2" id="KW-0378">Hydrolase</keyword>
<dbReference type="OrthoDB" id="2418081at2759"/>
<dbReference type="GO" id="GO:0005737">
    <property type="term" value="C:cytoplasm"/>
    <property type="evidence" value="ECO:0007669"/>
    <property type="project" value="TreeGrafter"/>
</dbReference>
<dbReference type="KEGG" id="ota:OT_ostta07g04540"/>
<keyword evidence="6" id="KW-1185">Reference proteome</keyword>
<dbReference type="SUPFAM" id="SSF53474">
    <property type="entry name" value="alpha/beta-Hydrolases"/>
    <property type="match status" value="1"/>
</dbReference>